<feature type="coiled-coil region" evidence="1">
    <location>
        <begin position="126"/>
        <end position="170"/>
    </location>
</feature>
<dbReference type="PANTHER" id="PTHR35358">
    <property type="entry name" value="OS06G0711100 PROTEIN"/>
    <property type="match status" value="1"/>
</dbReference>
<evidence type="ECO:0000313" key="2">
    <source>
        <dbReference type="EMBL" id="KAK4426753.1"/>
    </source>
</evidence>
<name>A0AAE2CLR3_9LAMI</name>
<accession>A0AAE2CLR3</accession>
<reference evidence="2" key="1">
    <citation type="submission" date="2020-06" db="EMBL/GenBank/DDBJ databases">
        <authorList>
            <person name="Li T."/>
            <person name="Hu X."/>
            <person name="Zhang T."/>
            <person name="Song X."/>
            <person name="Zhang H."/>
            <person name="Dai N."/>
            <person name="Sheng W."/>
            <person name="Hou X."/>
            <person name="Wei L."/>
        </authorList>
    </citation>
    <scope>NUCLEOTIDE SEQUENCE</scope>
    <source>
        <strain evidence="2">3651</strain>
        <tissue evidence="2">Leaf</tissue>
    </source>
</reference>
<keyword evidence="1" id="KW-0175">Coiled coil</keyword>
<dbReference type="InterPro" id="IPR007942">
    <property type="entry name" value="PLipase-like"/>
</dbReference>
<reference evidence="2" key="2">
    <citation type="journal article" date="2024" name="Plant">
        <title>Genomic evolution and insights into agronomic trait innovations of Sesamum species.</title>
        <authorList>
            <person name="Miao H."/>
            <person name="Wang L."/>
            <person name="Qu L."/>
            <person name="Liu H."/>
            <person name="Sun Y."/>
            <person name="Le M."/>
            <person name="Wang Q."/>
            <person name="Wei S."/>
            <person name="Zheng Y."/>
            <person name="Lin W."/>
            <person name="Duan Y."/>
            <person name="Cao H."/>
            <person name="Xiong S."/>
            <person name="Wang X."/>
            <person name="Wei L."/>
            <person name="Li C."/>
            <person name="Ma Q."/>
            <person name="Ju M."/>
            <person name="Zhao R."/>
            <person name="Li G."/>
            <person name="Mu C."/>
            <person name="Tian Q."/>
            <person name="Mei H."/>
            <person name="Zhang T."/>
            <person name="Gao T."/>
            <person name="Zhang H."/>
        </authorList>
    </citation>
    <scope>NUCLEOTIDE SEQUENCE</scope>
    <source>
        <strain evidence="2">3651</strain>
    </source>
</reference>
<dbReference type="AlphaFoldDB" id="A0AAE2CLR3"/>
<evidence type="ECO:0000256" key="1">
    <source>
        <dbReference type="SAM" id="Coils"/>
    </source>
</evidence>
<dbReference type="Proteomes" id="UP001293254">
    <property type="component" value="Unassembled WGS sequence"/>
</dbReference>
<comment type="caution">
    <text evidence="2">The sequence shown here is derived from an EMBL/GenBank/DDBJ whole genome shotgun (WGS) entry which is preliminary data.</text>
</comment>
<proteinExistence type="predicted"/>
<dbReference type="PANTHER" id="PTHR35358:SF7">
    <property type="entry name" value="EXPRESSED PROTEIN"/>
    <property type="match status" value="1"/>
</dbReference>
<gene>
    <name evidence="2" type="ORF">Salat_1444000</name>
</gene>
<evidence type="ECO:0000313" key="3">
    <source>
        <dbReference type="Proteomes" id="UP001293254"/>
    </source>
</evidence>
<dbReference type="EMBL" id="JACGWO010000005">
    <property type="protein sequence ID" value="KAK4426753.1"/>
    <property type="molecule type" value="Genomic_DNA"/>
</dbReference>
<protein>
    <submittedName>
        <fullName evidence="2">Uncharacterized protein</fullName>
    </submittedName>
</protein>
<organism evidence="2 3">
    <name type="scientific">Sesamum alatum</name>
    <dbReference type="NCBI Taxonomy" id="300844"/>
    <lineage>
        <taxon>Eukaryota</taxon>
        <taxon>Viridiplantae</taxon>
        <taxon>Streptophyta</taxon>
        <taxon>Embryophyta</taxon>
        <taxon>Tracheophyta</taxon>
        <taxon>Spermatophyta</taxon>
        <taxon>Magnoliopsida</taxon>
        <taxon>eudicotyledons</taxon>
        <taxon>Gunneridae</taxon>
        <taxon>Pentapetalae</taxon>
        <taxon>asterids</taxon>
        <taxon>lamiids</taxon>
        <taxon>Lamiales</taxon>
        <taxon>Pedaliaceae</taxon>
        <taxon>Sesamum</taxon>
    </lineage>
</organism>
<keyword evidence="3" id="KW-1185">Reference proteome</keyword>
<dbReference type="Pfam" id="PF05278">
    <property type="entry name" value="PEARLI-4"/>
    <property type="match status" value="1"/>
</dbReference>
<sequence>MHNSIRKYDEDRSLLNLEVFKLSLCNIKTNAINKKYGDITQDCSLESDCMKTLVLLGICKVVQELEKKQLKDIEVSTLDSYYTVVRNVKNMKVNVQWLNDRLDEIKDVVILSEAAKGMVDERNRHLESIDNRKKELSMRKVEVERLMSDIERIEDQLAQEVIKVDQLNRKISAQTSEFQHTYLMDGLL</sequence>